<evidence type="ECO:0000313" key="3">
    <source>
        <dbReference type="Proteomes" id="UP000613030"/>
    </source>
</evidence>
<dbReference type="PANTHER" id="PTHR12110:SF41">
    <property type="entry name" value="INOSOSE DEHYDRATASE"/>
    <property type="match status" value="1"/>
</dbReference>
<evidence type="ECO:0000313" key="2">
    <source>
        <dbReference type="EMBL" id="MBL0740815.1"/>
    </source>
</evidence>
<dbReference type="InterPro" id="IPR013022">
    <property type="entry name" value="Xyl_isomerase-like_TIM-brl"/>
</dbReference>
<dbReference type="RefSeq" id="WP_202008192.1">
    <property type="nucleotide sequence ID" value="NZ_JAERRB010000002.1"/>
</dbReference>
<sequence>MTTRRDFLKQAGVFTSALCLTPNLLAKSPYKLGLQLYTIRDAMAADAPGTLKKISSYGYQEVEIYGFDGKYYGMTPADFKKLLSDNNLTSPSGHYNLDKFVLPGKTNDDLLRYVDLCIEGAHMLKQDYIVWPWLDPSLRSLENIKMIADTLDLIGERIRKGGLQLAYHNHDFEFVDHDGKRGYDIILATNPDNVKLELDLYWASFMKQNLAQLFERQPGRFVIWHLKDMDKTNPDLHTTMGDGSIDFKSILPLASKSGVKHMFVEQGNNYVPDAMQCVARSAKYTKRELLP</sequence>
<dbReference type="Pfam" id="PF01261">
    <property type="entry name" value="AP_endonuc_2"/>
    <property type="match status" value="1"/>
</dbReference>
<protein>
    <submittedName>
        <fullName evidence="2">Sugar phosphate isomerase/epimerase</fullName>
    </submittedName>
</protein>
<dbReference type="Gene3D" id="3.20.20.150">
    <property type="entry name" value="Divalent-metal-dependent TIM barrel enzymes"/>
    <property type="match status" value="1"/>
</dbReference>
<keyword evidence="3" id="KW-1185">Reference proteome</keyword>
<comment type="caution">
    <text evidence="2">The sequence shown here is derived from an EMBL/GenBank/DDBJ whole genome shotgun (WGS) entry which is preliminary data.</text>
</comment>
<dbReference type="PROSITE" id="PS51318">
    <property type="entry name" value="TAT"/>
    <property type="match status" value="1"/>
</dbReference>
<name>A0ABS1KMY2_9BACT</name>
<gene>
    <name evidence="2" type="ORF">JI741_06270</name>
</gene>
<organism evidence="2 3">
    <name type="scientific">Chryseolinea lacunae</name>
    <dbReference type="NCBI Taxonomy" id="2801331"/>
    <lineage>
        <taxon>Bacteria</taxon>
        <taxon>Pseudomonadati</taxon>
        <taxon>Bacteroidota</taxon>
        <taxon>Cytophagia</taxon>
        <taxon>Cytophagales</taxon>
        <taxon>Fulvivirgaceae</taxon>
        <taxon>Chryseolinea</taxon>
    </lineage>
</organism>
<dbReference type="InterPro" id="IPR006311">
    <property type="entry name" value="TAT_signal"/>
</dbReference>
<dbReference type="GO" id="GO:0016853">
    <property type="term" value="F:isomerase activity"/>
    <property type="evidence" value="ECO:0007669"/>
    <property type="project" value="UniProtKB-KW"/>
</dbReference>
<dbReference type="InterPro" id="IPR050312">
    <property type="entry name" value="IolE/XylAMocC-like"/>
</dbReference>
<dbReference type="InterPro" id="IPR036237">
    <property type="entry name" value="Xyl_isomerase-like_sf"/>
</dbReference>
<proteinExistence type="predicted"/>
<dbReference type="PANTHER" id="PTHR12110">
    <property type="entry name" value="HYDROXYPYRUVATE ISOMERASE"/>
    <property type="match status" value="1"/>
</dbReference>
<dbReference type="EMBL" id="JAERRB010000002">
    <property type="protein sequence ID" value="MBL0740815.1"/>
    <property type="molecule type" value="Genomic_DNA"/>
</dbReference>
<reference evidence="2 3" key="1">
    <citation type="submission" date="2021-01" db="EMBL/GenBank/DDBJ databases">
        <title>Chryseolinea sp. Jin1 Genome sequencing and assembly.</title>
        <authorList>
            <person name="Kim I."/>
        </authorList>
    </citation>
    <scope>NUCLEOTIDE SEQUENCE [LARGE SCALE GENOMIC DNA]</scope>
    <source>
        <strain evidence="2 3">Jin1</strain>
    </source>
</reference>
<keyword evidence="2" id="KW-0413">Isomerase</keyword>
<accession>A0ABS1KMY2</accession>
<feature type="domain" description="Xylose isomerase-like TIM barrel" evidence="1">
    <location>
        <begin position="52"/>
        <end position="264"/>
    </location>
</feature>
<dbReference type="SUPFAM" id="SSF51658">
    <property type="entry name" value="Xylose isomerase-like"/>
    <property type="match status" value="1"/>
</dbReference>
<dbReference type="Proteomes" id="UP000613030">
    <property type="component" value="Unassembled WGS sequence"/>
</dbReference>
<evidence type="ECO:0000259" key="1">
    <source>
        <dbReference type="Pfam" id="PF01261"/>
    </source>
</evidence>